<organism evidence="3 4">
    <name type="scientific">Kingdonia uniflora</name>
    <dbReference type="NCBI Taxonomy" id="39325"/>
    <lineage>
        <taxon>Eukaryota</taxon>
        <taxon>Viridiplantae</taxon>
        <taxon>Streptophyta</taxon>
        <taxon>Embryophyta</taxon>
        <taxon>Tracheophyta</taxon>
        <taxon>Spermatophyta</taxon>
        <taxon>Magnoliopsida</taxon>
        <taxon>Ranunculales</taxon>
        <taxon>Circaeasteraceae</taxon>
        <taxon>Kingdonia</taxon>
    </lineage>
</organism>
<dbReference type="Pfam" id="PF14144">
    <property type="entry name" value="DOG1"/>
    <property type="match status" value="1"/>
</dbReference>
<keyword evidence="4" id="KW-1185">Reference proteome</keyword>
<dbReference type="EMBL" id="JACGCM010001237">
    <property type="protein sequence ID" value="KAF6158186.1"/>
    <property type="molecule type" value="Genomic_DNA"/>
</dbReference>
<evidence type="ECO:0000256" key="1">
    <source>
        <dbReference type="SAM" id="MobiDB-lite"/>
    </source>
</evidence>
<feature type="domain" description="DOG1" evidence="2">
    <location>
        <begin position="68"/>
        <end position="283"/>
    </location>
</feature>
<name>A0A7J7MTH3_9MAGN</name>
<dbReference type="GO" id="GO:0043565">
    <property type="term" value="F:sequence-specific DNA binding"/>
    <property type="evidence" value="ECO:0007669"/>
    <property type="project" value="InterPro"/>
</dbReference>
<proteinExistence type="predicted"/>
<evidence type="ECO:0000313" key="3">
    <source>
        <dbReference type="EMBL" id="KAF6158186.1"/>
    </source>
</evidence>
<gene>
    <name evidence="3" type="ORF">GIB67_014980</name>
</gene>
<reference evidence="3 4" key="1">
    <citation type="journal article" date="2020" name="IScience">
        <title>Genome Sequencing of the Endangered Kingdonia uniflora (Circaeasteraceae, Ranunculales) Reveals Potential Mechanisms of Evolutionary Specialization.</title>
        <authorList>
            <person name="Sun Y."/>
            <person name="Deng T."/>
            <person name="Zhang A."/>
            <person name="Moore M.J."/>
            <person name="Landis J.B."/>
            <person name="Lin N."/>
            <person name="Zhang H."/>
            <person name="Zhang X."/>
            <person name="Huang J."/>
            <person name="Zhang X."/>
            <person name="Sun H."/>
            <person name="Wang H."/>
        </authorList>
    </citation>
    <scope>NUCLEOTIDE SEQUENCE [LARGE SCALE GENOMIC DNA]</scope>
    <source>
        <strain evidence="3">TB1705</strain>
        <tissue evidence="3">Leaf</tissue>
    </source>
</reference>
<dbReference type="InterPro" id="IPR053293">
    <property type="entry name" value="OCM_Kinase"/>
</dbReference>
<protein>
    <recommendedName>
        <fullName evidence="2">DOG1 domain-containing protein</fullName>
    </recommendedName>
</protein>
<feature type="compositionally biased region" description="Acidic residues" evidence="1">
    <location>
        <begin position="39"/>
        <end position="51"/>
    </location>
</feature>
<dbReference type="Proteomes" id="UP000541444">
    <property type="component" value="Unassembled WGS sequence"/>
</dbReference>
<sequence length="296" mass="34281">MARTLSNILLTLDVRKQEYKKELLQQQQARQDLAMKHEDEEEDEESEDDDEIVAERFKCLSLYKHDFARRGGSLYGQWKQEQRLRASRMELHLNQRWSLDHLIEEQLSKFDAHYSRAMGPCRPKDVAQLLMPKCRLPLEMAALAWLGNWRPSAILSLLHSFTSQSTTSRSPPSEHERVLSQLIRETRIEEAVLDEEMSEIQTTCILHLPFSPANEKIGSKMASVHSEFKKIHHVITRTQKLRYTTLELVVKKLLNRTLAAKFLVAFAGIQDMVHEFAAYRSRQKGPITLTIKASGM</sequence>
<accession>A0A7J7MTH3</accession>
<dbReference type="OrthoDB" id="1611096at2759"/>
<feature type="region of interest" description="Disordered" evidence="1">
    <location>
        <begin position="26"/>
        <end position="51"/>
    </location>
</feature>
<evidence type="ECO:0000313" key="4">
    <source>
        <dbReference type="Proteomes" id="UP000541444"/>
    </source>
</evidence>
<comment type="caution">
    <text evidence="3">The sequence shown here is derived from an EMBL/GenBank/DDBJ whole genome shotgun (WGS) entry which is preliminary data.</text>
</comment>
<dbReference type="InterPro" id="IPR025422">
    <property type="entry name" value="TGA_domain"/>
</dbReference>
<evidence type="ECO:0000259" key="2">
    <source>
        <dbReference type="PROSITE" id="PS51806"/>
    </source>
</evidence>
<dbReference type="PROSITE" id="PS51806">
    <property type="entry name" value="DOG1"/>
    <property type="match status" value="1"/>
</dbReference>
<dbReference type="PANTHER" id="PTHR47209:SF4">
    <property type="entry name" value="SEED DORMANCY CONTROL PROTEIN"/>
    <property type="match status" value="1"/>
</dbReference>
<dbReference type="PANTHER" id="PTHR47209">
    <property type="entry name" value="OS06G0639500 PROTEIN"/>
    <property type="match status" value="1"/>
</dbReference>
<dbReference type="GO" id="GO:0006351">
    <property type="term" value="P:DNA-templated transcription"/>
    <property type="evidence" value="ECO:0007669"/>
    <property type="project" value="InterPro"/>
</dbReference>
<dbReference type="AlphaFoldDB" id="A0A7J7MTH3"/>